<dbReference type="EMBL" id="BSXS01004309">
    <property type="protein sequence ID" value="GME82756.1"/>
    <property type="molecule type" value="Genomic_DNA"/>
</dbReference>
<gene>
    <name evidence="1" type="ORF">Amon02_000573300</name>
</gene>
<name>A0ACB5T799_AMBMO</name>
<evidence type="ECO:0000313" key="2">
    <source>
        <dbReference type="Proteomes" id="UP001165064"/>
    </source>
</evidence>
<organism evidence="1 2">
    <name type="scientific">Ambrosiozyma monospora</name>
    <name type="common">Yeast</name>
    <name type="synonym">Endomycopsis monosporus</name>
    <dbReference type="NCBI Taxonomy" id="43982"/>
    <lineage>
        <taxon>Eukaryota</taxon>
        <taxon>Fungi</taxon>
        <taxon>Dikarya</taxon>
        <taxon>Ascomycota</taxon>
        <taxon>Saccharomycotina</taxon>
        <taxon>Pichiomycetes</taxon>
        <taxon>Pichiales</taxon>
        <taxon>Pichiaceae</taxon>
        <taxon>Ambrosiozyma</taxon>
    </lineage>
</organism>
<evidence type="ECO:0000313" key="1">
    <source>
        <dbReference type="EMBL" id="GME82756.1"/>
    </source>
</evidence>
<comment type="caution">
    <text evidence="1">The sequence shown here is derived from an EMBL/GenBank/DDBJ whole genome shotgun (WGS) entry which is preliminary data.</text>
</comment>
<accession>A0ACB5T799</accession>
<proteinExistence type="predicted"/>
<dbReference type="Proteomes" id="UP001165064">
    <property type="component" value="Unassembled WGS sequence"/>
</dbReference>
<sequence length="128" mass="14398">MFRTSIRKFSTSFKPQLAKMQLIGVIGSDLTKQTTSAGKDFIRYSVAVNNKVKGEEITSWYNVACFNENQIKFMTEYLGKGAKVFVEADVSNTPYEKADGTKALSLMLFQTNFETIRFPKSESTPAQN</sequence>
<reference evidence="1" key="1">
    <citation type="submission" date="2023-04" db="EMBL/GenBank/DDBJ databases">
        <title>Ambrosiozyma monospora NBRC 10751.</title>
        <authorList>
            <person name="Ichikawa N."/>
            <person name="Sato H."/>
            <person name="Tonouchi N."/>
        </authorList>
    </citation>
    <scope>NUCLEOTIDE SEQUENCE</scope>
    <source>
        <strain evidence="1">NBRC 10751</strain>
    </source>
</reference>
<protein>
    <submittedName>
        <fullName evidence="1">Unnamed protein product</fullName>
    </submittedName>
</protein>
<keyword evidence="2" id="KW-1185">Reference proteome</keyword>